<gene>
    <name evidence="1" type="ordered locus">Dalk_3714</name>
</gene>
<dbReference type="Proteomes" id="UP000000739">
    <property type="component" value="Chromosome"/>
</dbReference>
<accession>B8FLP8</accession>
<sequence>MSKTRVFVDTNIIIEAFRTGCWTQICRKFSMETVEKCIEEALAGDPLEPNRIPVDKDPLISGLGAAHAVGKLELACLALGYPDLPALDDGELHLLAWLHAKGLLPEALVLISTADKAAVVATCQLGGMDSLASLEHLMKKSGGQHEQINNLRKHYRASWLDEIKTKIRLGVIP</sequence>
<dbReference type="RefSeq" id="WP_015948456.1">
    <property type="nucleotide sequence ID" value="NC_011768.1"/>
</dbReference>
<evidence type="ECO:0008006" key="3">
    <source>
        <dbReference type="Google" id="ProtNLM"/>
    </source>
</evidence>
<organism evidence="1 2">
    <name type="scientific">Desulfatibacillum aliphaticivorans</name>
    <dbReference type="NCBI Taxonomy" id="218208"/>
    <lineage>
        <taxon>Bacteria</taxon>
        <taxon>Pseudomonadati</taxon>
        <taxon>Thermodesulfobacteriota</taxon>
        <taxon>Desulfobacteria</taxon>
        <taxon>Desulfobacterales</taxon>
        <taxon>Desulfatibacillaceae</taxon>
        <taxon>Desulfatibacillum</taxon>
    </lineage>
</organism>
<dbReference type="eggNOG" id="ENOG5033X0M">
    <property type="taxonomic scope" value="Bacteria"/>
</dbReference>
<dbReference type="EMBL" id="CP001322">
    <property type="protein sequence ID" value="ACL05402.1"/>
    <property type="molecule type" value="Genomic_DNA"/>
</dbReference>
<name>B8FLP8_DESAL</name>
<protein>
    <recommendedName>
        <fullName evidence="3">PIN domain-containing protein</fullName>
    </recommendedName>
</protein>
<dbReference type="HOGENOM" id="CLU_1593261_0_0_7"/>
<evidence type="ECO:0000313" key="1">
    <source>
        <dbReference type="EMBL" id="ACL05402.1"/>
    </source>
</evidence>
<keyword evidence="2" id="KW-1185">Reference proteome</keyword>
<dbReference type="AlphaFoldDB" id="B8FLP8"/>
<proteinExistence type="predicted"/>
<evidence type="ECO:0000313" key="2">
    <source>
        <dbReference type="Proteomes" id="UP000000739"/>
    </source>
</evidence>
<dbReference type="KEGG" id="dal:Dalk_3714"/>
<reference evidence="1 2" key="1">
    <citation type="journal article" date="2012" name="Environ. Microbiol.">
        <title>The genome sequence of Desulfatibacillum alkenivorans AK-01: a blueprint for anaerobic alkane oxidation.</title>
        <authorList>
            <person name="Callaghan A.V."/>
            <person name="Morris B.E."/>
            <person name="Pereira I.A."/>
            <person name="McInerney M.J."/>
            <person name="Austin R.N."/>
            <person name="Groves J.T."/>
            <person name="Kukor J.J."/>
            <person name="Suflita J.M."/>
            <person name="Young L.Y."/>
            <person name="Zylstra G.J."/>
            <person name="Wawrik B."/>
        </authorList>
    </citation>
    <scope>NUCLEOTIDE SEQUENCE [LARGE SCALE GENOMIC DNA]</scope>
    <source>
        <strain evidence="1 2">AK-01</strain>
    </source>
</reference>